<dbReference type="EMBL" id="JARQZJ010000040">
    <property type="protein sequence ID" value="KAK9877170.1"/>
    <property type="molecule type" value="Genomic_DNA"/>
</dbReference>
<comment type="subcellular location">
    <subcellularLocation>
        <location evidence="1">Membrane</location>
        <topology evidence="1">Single-pass membrane protein</topology>
    </subcellularLocation>
</comment>
<dbReference type="InterPro" id="IPR036179">
    <property type="entry name" value="Ig-like_dom_sf"/>
</dbReference>
<dbReference type="GO" id="GO:0005886">
    <property type="term" value="C:plasma membrane"/>
    <property type="evidence" value="ECO:0007669"/>
    <property type="project" value="TreeGrafter"/>
</dbReference>
<evidence type="ECO:0000313" key="7">
    <source>
        <dbReference type="EMBL" id="KAK9877170.1"/>
    </source>
</evidence>
<dbReference type="GO" id="GO:0030424">
    <property type="term" value="C:axon"/>
    <property type="evidence" value="ECO:0007669"/>
    <property type="project" value="TreeGrafter"/>
</dbReference>
<sequence>MPTDTRVAAGETALLQCGAPKGHPEPNLVWKKDGEQMDVDSDRRMRIVDGGNLMITDVRQHDEGRYQCVAHNLVGSRESPPAMLTVHGKWRLFLR</sequence>
<dbReference type="AlphaFoldDB" id="A0AAW1U8B9"/>
<evidence type="ECO:0000256" key="1">
    <source>
        <dbReference type="ARBA" id="ARBA00004167"/>
    </source>
</evidence>
<evidence type="ECO:0000313" key="8">
    <source>
        <dbReference type="Proteomes" id="UP001431783"/>
    </source>
</evidence>
<dbReference type="FunFam" id="2.60.40.10:FF:000930">
    <property type="entry name" value="immunoglobulin superfamily DCC subclass member 3"/>
    <property type="match status" value="1"/>
</dbReference>
<dbReference type="InterPro" id="IPR003599">
    <property type="entry name" value="Ig_sub"/>
</dbReference>
<dbReference type="SUPFAM" id="SSF48726">
    <property type="entry name" value="Immunoglobulin"/>
    <property type="match status" value="1"/>
</dbReference>
<dbReference type="GO" id="GO:0098632">
    <property type="term" value="F:cell-cell adhesion mediator activity"/>
    <property type="evidence" value="ECO:0007669"/>
    <property type="project" value="TreeGrafter"/>
</dbReference>
<dbReference type="PROSITE" id="PS50835">
    <property type="entry name" value="IG_LIKE"/>
    <property type="match status" value="1"/>
</dbReference>
<dbReference type="SMART" id="SM00408">
    <property type="entry name" value="IGc2"/>
    <property type="match status" value="1"/>
</dbReference>
<dbReference type="Pfam" id="PF07679">
    <property type="entry name" value="I-set"/>
    <property type="match status" value="1"/>
</dbReference>
<evidence type="ECO:0000256" key="4">
    <source>
        <dbReference type="ARBA" id="ARBA00023136"/>
    </source>
</evidence>
<evidence type="ECO:0000259" key="6">
    <source>
        <dbReference type="PROSITE" id="PS50835"/>
    </source>
</evidence>
<keyword evidence="5" id="KW-0393">Immunoglobulin domain</keyword>
<dbReference type="Gene3D" id="2.60.40.10">
    <property type="entry name" value="Immunoglobulins"/>
    <property type="match status" value="1"/>
</dbReference>
<reference evidence="7 8" key="1">
    <citation type="submission" date="2023-03" db="EMBL/GenBank/DDBJ databases">
        <title>Genome insight into feeding habits of ladybird beetles.</title>
        <authorList>
            <person name="Li H.-S."/>
            <person name="Huang Y.-H."/>
            <person name="Pang H."/>
        </authorList>
    </citation>
    <scope>NUCLEOTIDE SEQUENCE [LARGE SCALE GENOMIC DNA]</scope>
    <source>
        <strain evidence="7">SYSU_2023b</strain>
        <tissue evidence="7">Whole body</tissue>
    </source>
</reference>
<accession>A0AAW1U8B9</accession>
<dbReference type="SMART" id="SM00409">
    <property type="entry name" value="IG"/>
    <property type="match status" value="1"/>
</dbReference>
<dbReference type="InterPro" id="IPR003598">
    <property type="entry name" value="Ig_sub2"/>
</dbReference>
<comment type="caution">
    <text evidence="7">The sequence shown here is derived from an EMBL/GenBank/DDBJ whole genome shotgun (WGS) entry which is preliminary data.</text>
</comment>
<dbReference type="InterPro" id="IPR013783">
    <property type="entry name" value="Ig-like_fold"/>
</dbReference>
<keyword evidence="8" id="KW-1185">Reference proteome</keyword>
<proteinExistence type="predicted"/>
<keyword evidence="4" id="KW-0472">Membrane</keyword>
<dbReference type="GO" id="GO:0070593">
    <property type="term" value="P:dendrite self-avoidance"/>
    <property type="evidence" value="ECO:0007669"/>
    <property type="project" value="TreeGrafter"/>
</dbReference>
<feature type="domain" description="Ig-like" evidence="6">
    <location>
        <begin position="1"/>
        <end position="85"/>
    </location>
</feature>
<name>A0AAW1U8B9_9CUCU</name>
<evidence type="ECO:0000256" key="3">
    <source>
        <dbReference type="ARBA" id="ARBA00022989"/>
    </source>
</evidence>
<dbReference type="InterPro" id="IPR007110">
    <property type="entry name" value="Ig-like_dom"/>
</dbReference>
<organism evidence="7 8">
    <name type="scientific">Henosepilachna vigintioctopunctata</name>
    <dbReference type="NCBI Taxonomy" id="420089"/>
    <lineage>
        <taxon>Eukaryota</taxon>
        <taxon>Metazoa</taxon>
        <taxon>Ecdysozoa</taxon>
        <taxon>Arthropoda</taxon>
        <taxon>Hexapoda</taxon>
        <taxon>Insecta</taxon>
        <taxon>Pterygota</taxon>
        <taxon>Neoptera</taxon>
        <taxon>Endopterygota</taxon>
        <taxon>Coleoptera</taxon>
        <taxon>Polyphaga</taxon>
        <taxon>Cucujiformia</taxon>
        <taxon>Coccinelloidea</taxon>
        <taxon>Coccinellidae</taxon>
        <taxon>Epilachninae</taxon>
        <taxon>Epilachnini</taxon>
        <taxon>Henosepilachna</taxon>
    </lineage>
</organism>
<dbReference type="PANTHER" id="PTHR10075">
    <property type="entry name" value="BASIGIN RELATED"/>
    <property type="match status" value="1"/>
</dbReference>
<dbReference type="Proteomes" id="UP001431783">
    <property type="component" value="Unassembled WGS sequence"/>
</dbReference>
<dbReference type="InterPro" id="IPR013098">
    <property type="entry name" value="Ig_I-set"/>
</dbReference>
<keyword evidence="3" id="KW-1133">Transmembrane helix</keyword>
<dbReference type="PANTHER" id="PTHR10075:SF100">
    <property type="entry name" value="FASCICLIN-2"/>
    <property type="match status" value="1"/>
</dbReference>
<evidence type="ECO:0000256" key="5">
    <source>
        <dbReference type="ARBA" id="ARBA00023319"/>
    </source>
</evidence>
<keyword evidence="2" id="KW-0812">Transmembrane</keyword>
<dbReference type="GO" id="GO:0007411">
    <property type="term" value="P:axon guidance"/>
    <property type="evidence" value="ECO:0007669"/>
    <property type="project" value="TreeGrafter"/>
</dbReference>
<gene>
    <name evidence="7" type="ORF">WA026_016918</name>
</gene>
<evidence type="ECO:0000256" key="2">
    <source>
        <dbReference type="ARBA" id="ARBA00022692"/>
    </source>
</evidence>
<protein>
    <recommendedName>
        <fullName evidence="6">Ig-like domain-containing protein</fullName>
    </recommendedName>
</protein>
<dbReference type="GO" id="GO:0007156">
    <property type="term" value="P:homophilic cell adhesion via plasma membrane adhesion molecules"/>
    <property type="evidence" value="ECO:0007669"/>
    <property type="project" value="TreeGrafter"/>
</dbReference>